<dbReference type="SUPFAM" id="SSF52540">
    <property type="entry name" value="P-loop containing nucleoside triphosphate hydrolases"/>
    <property type="match status" value="1"/>
</dbReference>
<dbReference type="SMART" id="SM00382">
    <property type="entry name" value="AAA"/>
    <property type="match status" value="1"/>
</dbReference>
<accession>A0ABS7TCN0</accession>
<dbReference type="PROSITE" id="PS50893">
    <property type="entry name" value="ABC_TRANSPORTER_2"/>
    <property type="match status" value="1"/>
</dbReference>
<comment type="caution">
    <text evidence="10">The sequence shown here is derived from an EMBL/GenBank/DDBJ whole genome shotgun (WGS) entry which is preliminary data.</text>
</comment>
<dbReference type="EMBL" id="JAIQDJ010000001">
    <property type="protein sequence ID" value="MBZ4185607.1"/>
    <property type="molecule type" value="Genomic_DNA"/>
</dbReference>
<keyword evidence="6 7" id="KW-0472">Membrane</keyword>
<evidence type="ECO:0000256" key="7">
    <source>
        <dbReference type="SAM" id="Phobius"/>
    </source>
</evidence>
<keyword evidence="11" id="KW-1185">Reference proteome</keyword>
<evidence type="ECO:0000256" key="2">
    <source>
        <dbReference type="ARBA" id="ARBA00022692"/>
    </source>
</evidence>
<dbReference type="GO" id="GO:0005524">
    <property type="term" value="F:ATP binding"/>
    <property type="evidence" value="ECO:0007669"/>
    <property type="project" value="UniProtKB-KW"/>
</dbReference>
<dbReference type="Proteomes" id="UP001430290">
    <property type="component" value="Unassembled WGS sequence"/>
</dbReference>
<dbReference type="InterPro" id="IPR036640">
    <property type="entry name" value="ABC1_TM_sf"/>
</dbReference>
<gene>
    <name evidence="10" type="ORF">K7B09_04610</name>
</gene>
<dbReference type="RefSeq" id="WP_223627251.1">
    <property type="nucleotide sequence ID" value="NZ_JAIQDJ010000001.1"/>
</dbReference>
<dbReference type="Pfam" id="PF00664">
    <property type="entry name" value="ABC_membrane"/>
    <property type="match status" value="1"/>
</dbReference>
<feature type="transmembrane region" description="Helical" evidence="7">
    <location>
        <begin position="131"/>
        <end position="153"/>
    </location>
</feature>
<dbReference type="InterPro" id="IPR003593">
    <property type="entry name" value="AAA+_ATPase"/>
</dbReference>
<keyword evidence="3" id="KW-0547">Nucleotide-binding</keyword>
<dbReference type="Pfam" id="PF00005">
    <property type="entry name" value="ABC_tran"/>
    <property type="match status" value="1"/>
</dbReference>
<name>A0ABS7TCN0_9GAMM</name>
<evidence type="ECO:0000256" key="6">
    <source>
        <dbReference type="ARBA" id="ARBA00023136"/>
    </source>
</evidence>
<dbReference type="InterPro" id="IPR011527">
    <property type="entry name" value="ABC1_TM_dom"/>
</dbReference>
<evidence type="ECO:0000313" key="11">
    <source>
        <dbReference type="Proteomes" id="UP001430290"/>
    </source>
</evidence>
<evidence type="ECO:0000256" key="5">
    <source>
        <dbReference type="ARBA" id="ARBA00022989"/>
    </source>
</evidence>
<dbReference type="InterPro" id="IPR017871">
    <property type="entry name" value="ABC_transporter-like_CS"/>
</dbReference>
<feature type="transmembrane region" description="Helical" evidence="7">
    <location>
        <begin position="247"/>
        <end position="268"/>
    </location>
</feature>
<dbReference type="PANTHER" id="PTHR43394:SF1">
    <property type="entry name" value="ATP-BINDING CASSETTE SUB-FAMILY B MEMBER 10, MITOCHONDRIAL"/>
    <property type="match status" value="1"/>
</dbReference>
<dbReference type="InterPro" id="IPR039421">
    <property type="entry name" value="Type_1_exporter"/>
</dbReference>
<evidence type="ECO:0000259" key="8">
    <source>
        <dbReference type="PROSITE" id="PS50893"/>
    </source>
</evidence>
<dbReference type="PROSITE" id="PS00211">
    <property type="entry name" value="ABC_TRANSPORTER_1"/>
    <property type="match status" value="1"/>
</dbReference>
<evidence type="ECO:0000313" key="10">
    <source>
        <dbReference type="EMBL" id="MBZ4185607.1"/>
    </source>
</evidence>
<dbReference type="SUPFAM" id="SSF90123">
    <property type="entry name" value="ABC transporter transmembrane region"/>
    <property type="match status" value="1"/>
</dbReference>
<dbReference type="PANTHER" id="PTHR43394">
    <property type="entry name" value="ATP-DEPENDENT PERMEASE MDL1, MITOCHONDRIAL"/>
    <property type="match status" value="1"/>
</dbReference>
<feature type="transmembrane region" description="Helical" evidence="7">
    <location>
        <begin position="21"/>
        <end position="39"/>
    </location>
</feature>
<dbReference type="InterPro" id="IPR027417">
    <property type="entry name" value="P-loop_NTPase"/>
</dbReference>
<dbReference type="PROSITE" id="PS50929">
    <property type="entry name" value="ABC_TM1F"/>
    <property type="match status" value="1"/>
</dbReference>
<proteinExistence type="predicted"/>
<feature type="domain" description="ABC transporter" evidence="8">
    <location>
        <begin position="335"/>
        <end position="549"/>
    </location>
</feature>
<protein>
    <submittedName>
        <fullName evidence="10">ABC transporter ATP-binding protein/permease</fullName>
    </submittedName>
</protein>
<dbReference type="Gene3D" id="3.40.50.300">
    <property type="entry name" value="P-loop containing nucleotide triphosphate hydrolases"/>
    <property type="match status" value="1"/>
</dbReference>
<keyword evidence="4 10" id="KW-0067">ATP-binding</keyword>
<organism evidence="10 11">
    <name type="scientific">Thermomonas beijingensis</name>
    <dbReference type="NCBI Taxonomy" id="2872701"/>
    <lineage>
        <taxon>Bacteria</taxon>
        <taxon>Pseudomonadati</taxon>
        <taxon>Pseudomonadota</taxon>
        <taxon>Gammaproteobacteria</taxon>
        <taxon>Lysobacterales</taxon>
        <taxon>Lysobacteraceae</taxon>
        <taxon>Thermomonas</taxon>
    </lineage>
</organism>
<feature type="transmembrane region" description="Helical" evidence="7">
    <location>
        <begin position="59"/>
        <end position="80"/>
    </location>
</feature>
<keyword evidence="5 7" id="KW-1133">Transmembrane helix</keyword>
<dbReference type="Gene3D" id="1.20.1560.10">
    <property type="entry name" value="ABC transporter type 1, transmembrane domain"/>
    <property type="match status" value="1"/>
</dbReference>
<feature type="transmembrane region" description="Helical" evidence="7">
    <location>
        <begin position="159"/>
        <end position="178"/>
    </location>
</feature>
<dbReference type="InterPro" id="IPR003439">
    <property type="entry name" value="ABC_transporter-like_ATP-bd"/>
</dbReference>
<evidence type="ECO:0000256" key="1">
    <source>
        <dbReference type="ARBA" id="ARBA00004651"/>
    </source>
</evidence>
<evidence type="ECO:0000259" key="9">
    <source>
        <dbReference type="PROSITE" id="PS50929"/>
    </source>
</evidence>
<sequence length="549" mass="59461">MNRVGPQGWRLLLRLITPWRGSLALTLLLLLIQGTVTLLQPWLGGVLTDRLLLNQHLGLLLGLLFALICAQQGLSYVTALQLQKVSGRLQADAGAELYAHLQALPLEWHNARQRGDVLALLYVDIHRIGRYVTGTLLPLLPLLFTLVGALAMMLYLAPLIAVMVAVLMPLMFLALKLVGRKLRPLSHASAQAWAEQSALAEQNLESLALIKAFGTEAAERTNFRQRVDAVYAADLRLEKLQGAINPVVYMIGAGAILLLLGLGGHWVIRSEMRMGELVSVFLYGLVLVGPVGSLASVYGSTMAAMGSLQRLSDALDARPEVDIGRQQVVPVAGDIVYSQVDFTYPGREPLFRSLELTIRAGQTVALTGVNGAGKSTLVHLLLRLVEPQAGSVTIGGIDLREFQLQALRAQIGLVAQQVLLFNASVRDNIAYGRVDAAQEAIERAARAARAHDFICSLPDGYDTLVGDNGVRLSGGQKQRLALARALVKDPPILILDEATAMFDPEGELEFIEECRDVLASRTVILITHRPASLALADRIVRLDSGQVQG</sequence>
<evidence type="ECO:0000256" key="3">
    <source>
        <dbReference type="ARBA" id="ARBA00022741"/>
    </source>
</evidence>
<evidence type="ECO:0000256" key="4">
    <source>
        <dbReference type="ARBA" id="ARBA00022840"/>
    </source>
</evidence>
<feature type="domain" description="ABC transmembrane type-1" evidence="9">
    <location>
        <begin position="24"/>
        <end position="303"/>
    </location>
</feature>
<reference evidence="10" key="1">
    <citation type="submission" date="2021-09" db="EMBL/GenBank/DDBJ databases">
        <authorList>
            <person name="Wu T."/>
            <person name="Guo S.Z."/>
        </authorList>
    </citation>
    <scope>NUCLEOTIDE SEQUENCE</scope>
    <source>
        <strain evidence="10">RSS-23</strain>
    </source>
</reference>
<feature type="transmembrane region" description="Helical" evidence="7">
    <location>
        <begin position="280"/>
        <end position="300"/>
    </location>
</feature>
<keyword evidence="2 7" id="KW-0812">Transmembrane</keyword>
<comment type="subcellular location">
    <subcellularLocation>
        <location evidence="1">Cell membrane</location>
        <topology evidence="1">Multi-pass membrane protein</topology>
    </subcellularLocation>
</comment>